<feature type="short sequence motif" description="'HIGH' region" evidence="8">
    <location>
        <begin position="5"/>
        <end position="15"/>
    </location>
</feature>
<dbReference type="Proteomes" id="UP000295244">
    <property type="component" value="Unassembled WGS sequence"/>
</dbReference>
<dbReference type="InterPro" id="IPR020058">
    <property type="entry name" value="Glu/Gln-tRNA-synth_Ib_cat-dom"/>
</dbReference>
<dbReference type="PANTHER" id="PTHR43311">
    <property type="entry name" value="GLUTAMATE--TRNA LIGASE"/>
    <property type="match status" value="1"/>
</dbReference>
<dbReference type="SUPFAM" id="SSF48163">
    <property type="entry name" value="An anticodon-binding domain of class I aminoacyl-tRNA synthetases"/>
    <property type="match status" value="1"/>
</dbReference>
<dbReference type="Pfam" id="PF19269">
    <property type="entry name" value="Anticodon_2"/>
    <property type="match status" value="1"/>
</dbReference>
<evidence type="ECO:0000259" key="10">
    <source>
        <dbReference type="Pfam" id="PF19269"/>
    </source>
</evidence>
<evidence type="ECO:0000256" key="3">
    <source>
        <dbReference type="ARBA" id="ARBA00022741"/>
    </source>
</evidence>
<evidence type="ECO:0000259" key="9">
    <source>
        <dbReference type="Pfam" id="PF00749"/>
    </source>
</evidence>
<comment type="caution">
    <text evidence="8">Lacks conserved residue(s) required for the propagation of feature annotation.</text>
</comment>
<keyword evidence="5 8" id="KW-0067">ATP-binding</keyword>
<dbReference type="InterPro" id="IPR045462">
    <property type="entry name" value="aa-tRNA-synth_I_cd-bd"/>
</dbReference>
<sequence length="422" mass="47054">MRFAPSPTGMLHLGSARTALFNWLFARHHGGVAVLRIEDTDRARSSREFEAAQIRDLDWLGLRFDEGPVRQSERGELYAAAARRLLEEGKAYRRSGLAVYLRPGTREGFFRDRLRGEVGFSGVEDFVLMKSDGTPTYNFAAVVDDLEMGITHVIRGEEHLSNTARQVLVYRALGGKPPEFIHLGVILGPDGRKLSKRHGARSVAEYRREGYLPEAIVSYLALLGWSHPEGREEFGSLEELAREWDPARLGASPAVFDPDRLRWTNARRIRALSAEELWERMEPFVRGVEVPGGRETFVAEAVQSELATLADAPVLVEKILEPVDPAVFARDLPEKAAEVYAHAASVLAERAVDSVESARGLVGELRAWAEERGIRARELLHPLRLALTGRDQGPEMAYLLAALGPEEAKRRLEAAREAIGRR</sequence>
<proteinExistence type="inferred from homology"/>
<feature type="domain" description="Glutamyl/glutaminyl-tRNA synthetase class Ib catalytic" evidence="9">
    <location>
        <begin position="108"/>
        <end position="263"/>
    </location>
</feature>
<dbReference type="GO" id="GO:0000049">
    <property type="term" value="F:tRNA binding"/>
    <property type="evidence" value="ECO:0007669"/>
    <property type="project" value="InterPro"/>
</dbReference>
<dbReference type="InterPro" id="IPR033910">
    <property type="entry name" value="GluRS_core"/>
</dbReference>
<dbReference type="AlphaFoldDB" id="A0A4R1BGM7"/>
<dbReference type="InterPro" id="IPR049940">
    <property type="entry name" value="GluQ/Sye"/>
</dbReference>
<evidence type="ECO:0000256" key="7">
    <source>
        <dbReference type="ARBA" id="ARBA00023146"/>
    </source>
</evidence>
<dbReference type="GO" id="GO:0004818">
    <property type="term" value="F:glutamate-tRNA ligase activity"/>
    <property type="evidence" value="ECO:0007669"/>
    <property type="project" value="UniProtKB-UniRule"/>
</dbReference>
<comment type="caution">
    <text evidence="11">The sequence shown here is derived from an EMBL/GenBank/DDBJ whole genome shotgun (WGS) entry which is preliminary data.</text>
</comment>
<dbReference type="Gene3D" id="3.40.50.620">
    <property type="entry name" value="HUPs"/>
    <property type="match status" value="2"/>
</dbReference>
<evidence type="ECO:0000256" key="1">
    <source>
        <dbReference type="ARBA" id="ARBA00022598"/>
    </source>
</evidence>
<comment type="catalytic activity">
    <reaction evidence="8">
        <text>tRNA(Glu) + L-glutamate + ATP = L-glutamyl-tRNA(Glu) + AMP + diphosphate</text>
        <dbReference type="Rhea" id="RHEA:23540"/>
        <dbReference type="Rhea" id="RHEA-COMP:9663"/>
        <dbReference type="Rhea" id="RHEA-COMP:9680"/>
        <dbReference type="ChEBI" id="CHEBI:29985"/>
        <dbReference type="ChEBI" id="CHEBI:30616"/>
        <dbReference type="ChEBI" id="CHEBI:33019"/>
        <dbReference type="ChEBI" id="CHEBI:78442"/>
        <dbReference type="ChEBI" id="CHEBI:78520"/>
        <dbReference type="ChEBI" id="CHEBI:456215"/>
        <dbReference type="EC" id="6.1.1.17"/>
    </reaction>
</comment>
<dbReference type="EC" id="6.1.1.17" evidence="8"/>
<feature type="domain" description="Aminoacyl-tRNA synthetase class I anticodon-binding" evidence="10">
    <location>
        <begin position="298"/>
        <end position="415"/>
    </location>
</feature>
<organism evidence="11 12">
    <name type="scientific">Rubrobacter taiwanensis</name>
    <dbReference type="NCBI Taxonomy" id="185139"/>
    <lineage>
        <taxon>Bacteria</taxon>
        <taxon>Bacillati</taxon>
        <taxon>Actinomycetota</taxon>
        <taxon>Rubrobacteria</taxon>
        <taxon>Rubrobacterales</taxon>
        <taxon>Rubrobacteraceae</taxon>
        <taxon>Rubrobacter</taxon>
    </lineage>
</organism>
<dbReference type="GO" id="GO:0005524">
    <property type="term" value="F:ATP binding"/>
    <property type="evidence" value="ECO:0007669"/>
    <property type="project" value="UniProtKB-UniRule"/>
</dbReference>
<dbReference type="GO" id="GO:0005829">
    <property type="term" value="C:cytosol"/>
    <property type="evidence" value="ECO:0007669"/>
    <property type="project" value="TreeGrafter"/>
</dbReference>
<dbReference type="InterPro" id="IPR020751">
    <property type="entry name" value="aa-tRNA-synth_I_codon-bd_sub2"/>
</dbReference>
<dbReference type="InterPro" id="IPR014729">
    <property type="entry name" value="Rossmann-like_a/b/a_fold"/>
</dbReference>
<keyword evidence="12" id="KW-1185">Reference proteome</keyword>
<dbReference type="EMBL" id="SKBU01000017">
    <property type="protein sequence ID" value="TCJ16238.1"/>
    <property type="molecule type" value="Genomic_DNA"/>
</dbReference>
<dbReference type="PANTHER" id="PTHR43311:SF1">
    <property type="entry name" value="GLUTAMYL-Q TRNA(ASP) SYNTHETASE"/>
    <property type="match status" value="1"/>
</dbReference>
<evidence type="ECO:0000256" key="2">
    <source>
        <dbReference type="ARBA" id="ARBA00022723"/>
    </source>
</evidence>
<dbReference type="Pfam" id="PF00749">
    <property type="entry name" value="tRNA-synt_1c"/>
    <property type="match status" value="2"/>
</dbReference>
<dbReference type="PRINTS" id="PR00987">
    <property type="entry name" value="TRNASYNTHGLU"/>
</dbReference>
<comment type="subcellular location">
    <subcellularLocation>
        <location evidence="8">Cytoplasm</location>
    </subcellularLocation>
</comment>
<dbReference type="GO" id="GO:0008270">
    <property type="term" value="F:zinc ion binding"/>
    <property type="evidence" value="ECO:0007669"/>
    <property type="project" value="InterPro"/>
</dbReference>
<keyword evidence="7 8" id="KW-0030">Aminoacyl-tRNA synthetase</keyword>
<feature type="short sequence motif" description="'KMSKS' region" evidence="8">
    <location>
        <begin position="193"/>
        <end position="197"/>
    </location>
</feature>
<evidence type="ECO:0000256" key="8">
    <source>
        <dbReference type="HAMAP-Rule" id="MF_00022"/>
    </source>
</evidence>
<dbReference type="InterPro" id="IPR008925">
    <property type="entry name" value="aa_tRNA-synth_I_cd-bd_sf"/>
</dbReference>
<comment type="subunit">
    <text evidence="8">Monomer.</text>
</comment>
<evidence type="ECO:0000313" key="12">
    <source>
        <dbReference type="Proteomes" id="UP000295244"/>
    </source>
</evidence>
<dbReference type="HAMAP" id="MF_00022">
    <property type="entry name" value="Glu_tRNA_synth_type1"/>
    <property type="match status" value="1"/>
</dbReference>
<name>A0A4R1BGM7_9ACTN</name>
<evidence type="ECO:0000256" key="6">
    <source>
        <dbReference type="ARBA" id="ARBA00022917"/>
    </source>
</evidence>
<keyword evidence="2" id="KW-0479">Metal-binding</keyword>
<protein>
    <recommendedName>
        <fullName evidence="8">Glutamate--tRNA ligase</fullName>
        <ecNumber evidence="8">6.1.1.17</ecNumber>
    </recommendedName>
    <alternativeName>
        <fullName evidence="8">Glutamyl-tRNA synthetase</fullName>
        <shortName evidence="8">GluRS</shortName>
    </alternativeName>
</protein>
<feature type="domain" description="Glutamyl/glutaminyl-tRNA synthetase class Ib catalytic" evidence="9">
    <location>
        <begin position="2"/>
        <end position="93"/>
    </location>
</feature>
<dbReference type="GO" id="GO:0006424">
    <property type="term" value="P:glutamyl-tRNA aminoacylation"/>
    <property type="evidence" value="ECO:0007669"/>
    <property type="project" value="UniProtKB-UniRule"/>
</dbReference>
<keyword evidence="6 8" id="KW-0648">Protein biosynthesis</keyword>
<accession>A0A4R1BGM7</accession>
<dbReference type="SUPFAM" id="SSF52374">
    <property type="entry name" value="Nucleotidylyl transferase"/>
    <property type="match status" value="1"/>
</dbReference>
<dbReference type="OrthoDB" id="9807503at2"/>
<keyword evidence="1 8" id="KW-0436">Ligase</keyword>
<comment type="similarity">
    <text evidence="8">Belongs to the class-I aminoacyl-tRNA synthetase family. Glutamate--tRNA ligase type 1 subfamily.</text>
</comment>
<evidence type="ECO:0000256" key="5">
    <source>
        <dbReference type="ARBA" id="ARBA00022840"/>
    </source>
</evidence>
<dbReference type="InterPro" id="IPR004527">
    <property type="entry name" value="Glu-tRNA-ligase_bac/mito"/>
</dbReference>
<evidence type="ECO:0000256" key="4">
    <source>
        <dbReference type="ARBA" id="ARBA00022833"/>
    </source>
</evidence>
<keyword evidence="3 8" id="KW-0547">Nucleotide-binding</keyword>
<dbReference type="RefSeq" id="WP_132691653.1">
    <property type="nucleotide sequence ID" value="NZ_SKBU01000017.1"/>
</dbReference>
<feature type="binding site" evidence="8">
    <location>
        <position position="196"/>
    </location>
    <ligand>
        <name>ATP</name>
        <dbReference type="ChEBI" id="CHEBI:30616"/>
    </ligand>
</feature>
<keyword evidence="4" id="KW-0862">Zinc</keyword>
<gene>
    <name evidence="8" type="primary">gltX</name>
    <name evidence="11" type="ORF">E0L93_10455</name>
</gene>
<comment type="function">
    <text evidence="8">Catalyzes the attachment of glutamate to tRNA(Glu) in a two-step reaction: glutamate is first activated by ATP to form Glu-AMP and then transferred to the acceptor end of tRNA(Glu).</text>
</comment>
<dbReference type="CDD" id="cd00808">
    <property type="entry name" value="GluRS_core"/>
    <property type="match status" value="1"/>
</dbReference>
<evidence type="ECO:0000313" key="11">
    <source>
        <dbReference type="EMBL" id="TCJ16238.1"/>
    </source>
</evidence>
<dbReference type="Gene3D" id="1.10.10.350">
    <property type="match status" value="1"/>
</dbReference>
<keyword evidence="8" id="KW-0963">Cytoplasm</keyword>
<reference evidence="11 12" key="1">
    <citation type="submission" date="2019-03" db="EMBL/GenBank/DDBJ databases">
        <title>Whole genome sequence of a novel Rubrobacter taiwanensis strain, isolated from Yellowstone National Park.</title>
        <authorList>
            <person name="Freed S."/>
            <person name="Ramaley R.F."/>
            <person name="Kyndt J.A."/>
        </authorList>
    </citation>
    <scope>NUCLEOTIDE SEQUENCE [LARGE SCALE GENOMIC DNA]</scope>
    <source>
        <strain evidence="11 12">Yellowstone</strain>
    </source>
</reference>
<dbReference type="InterPro" id="IPR000924">
    <property type="entry name" value="Glu/Gln-tRNA-synth"/>
</dbReference>